<dbReference type="EMBL" id="CP022048">
    <property type="protein sequence ID" value="ASE38828.1"/>
    <property type="molecule type" value="Genomic_DNA"/>
</dbReference>
<dbReference type="RefSeq" id="WP_066623824.1">
    <property type="nucleotide sequence ID" value="NZ_CP022048.2"/>
</dbReference>
<dbReference type="Gene3D" id="3.10.180.10">
    <property type="entry name" value="2,3-Dihydroxybiphenyl 1,2-Dioxygenase, domain 1"/>
    <property type="match status" value="1"/>
</dbReference>
<dbReference type="GeneID" id="34016035"/>
<accession>A0A1Z3U6D4</accession>
<name>A0A1Z3U6D4_BREVE</name>
<dbReference type="InterPro" id="IPR029068">
    <property type="entry name" value="Glyas_Bleomycin-R_OHBP_Dase"/>
</dbReference>
<evidence type="ECO:0000313" key="2">
    <source>
        <dbReference type="EMBL" id="ASE38828.1"/>
    </source>
</evidence>
<sequence length="147" mass="15860">MAQLIFINLPVADLPRSIAFYEAVGATKNPMFSDDTAACMVVSDVIHVMLLTHDKWRTFTDRAIPDAHASAQMSLCISFDSREAVDSVVERAGAAGGLMDPNPIQDHGFMYGRGYADPDGHIWEPMWMDPAAVAAGPEAFAADAMVS</sequence>
<dbReference type="PANTHER" id="PTHR36503">
    <property type="entry name" value="BLR2520 PROTEIN"/>
    <property type="match status" value="1"/>
</dbReference>
<reference evidence="2" key="2">
    <citation type="submission" date="2017-12" db="EMBL/GenBank/DDBJ databases">
        <title>FDA dAtabase for Regulatory Grade micrObial Sequences (FDA-ARGOS): Supporting development and validation of Infectious Disease Dx tests.</title>
        <authorList>
            <person name="Campos J."/>
            <person name="Goldberg B."/>
            <person name="Tallon L."/>
            <person name="Sadzewicz L."/>
            <person name="Sengamalay N."/>
            <person name="Ott S."/>
            <person name="Godinez A."/>
            <person name="Nagaraj S."/>
            <person name="Vavikolanu K."/>
            <person name="Vyas G."/>
            <person name="Nadendla S."/>
            <person name="Aluvathingal J."/>
            <person name="Geyer C."/>
            <person name="Nandy P."/>
            <person name="Hobson J."/>
            <person name="Sichtig H."/>
        </authorList>
    </citation>
    <scope>NUCLEOTIDE SEQUENCE</scope>
    <source>
        <strain evidence="2">FDAARGOS_289</strain>
    </source>
</reference>
<dbReference type="Proteomes" id="UP001272940">
    <property type="component" value="Unassembled WGS sequence"/>
</dbReference>
<reference evidence="3" key="3">
    <citation type="submission" date="2022-06" db="EMBL/GenBank/DDBJ databases">
        <authorList>
            <person name="Hesketh-Best P.J."/>
            <person name="Koch M.J."/>
        </authorList>
    </citation>
    <scope>NUCLEOTIDE SEQUENCE</scope>
    <source>
        <strain evidence="3">PC206-O</strain>
    </source>
</reference>
<evidence type="ECO:0000313" key="5">
    <source>
        <dbReference type="Proteomes" id="UP001272940"/>
    </source>
</evidence>
<protein>
    <submittedName>
        <fullName evidence="2">Lactoylglutathione lyase</fullName>
    </submittedName>
</protein>
<dbReference type="GO" id="GO:0016829">
    <property type="term" value="F:lyase activity"/>
    <property type="evidence" value="ECO:0007669"/>
    <property type="project" value="UniProtKB-KW"/>
</dbReference>
<evidence type="ECO:0000313" key="4">
    <source>
        <dbReference type="Proteomes" id="UP000197050"/>
    </source>
</evidence>
<dbReference type="Pfam" id="PF00903">
    <property type="entry name" value="Glyoxalase"/>
    <property type="match status" value="1"/>
</dbReference>
<dbReference type="EMBL" id="JAMYEC010000008">
    <property type="protein sequence ID" value="MDX2335776.1"/>
    <property type="molecule type" value="Genomic_DNA"/>
</dbReference>
<keyword evidence="5" id="KW-1185">Reference proteome</keyword>
<evidence type="ECO:0000259" key="1">
    <source>
        <dbReference type="Pfam" id="PF00903"/>
    </source>
</evidence>
<reference evidence="4" key="1">
    <citation type="submission" date="2017-06" db="EMBL/GenBank/DDBJ databases">
        <title>FDA dAtabase for Regulatory Grade micrObial Sequences (FDA-ARGOS): Supporting development and validation of Infectious Disease Dx tests.</title>
        <authorList>
            <person name="Minogue T."/>
            <person name="Wolcott M."/>
            <person name="Wasieloski L."/>
            <person name="Aguilar W."/>
            <person name="Moore D."/>
            <person name="Tallon L."/>
            <person name="Sadzewicz L."/>
            <person name="Sengamalay N."/>
            <person name="Ott S."/>
            <person name="Godinez A."/>
            <person name="Nagaraj S."/>
            <person name="Nadendla S."/>
            <person name="Geyer C."/>
            <person name="Sichtig H."/>
        </authorList>
    </citation>
    <scope>NUCLEOTIDE SEQUENCE [LARGE SCALE GENOMIC DNA]</scope>
    <source>
        <strain evidence="4">FDAARGOS_289</strain>
    </source>
</reference>
<dbReference type="InterPro" id="IPR004360">
    <property type="entry name" value="Glyas_Fos-R_dOase_dom"/>
</dbReference>
<dbReference type="KEGG" id="bvc:CEP68_04565"/>
<reference evidence="3 5" key="4">
    <citation type="journal article" date="2023" name="FEMS Microbes">
        <title>Whole genomes of deep-sea sponge-associated bacteria exhibit high novel natural product potential.</title>
        <authorList>
            <person name="Hesketh-Best P.J."/>
            <person name="January G.G."/>
            <person name="Koch M.J."/>
            <person name="Warburton P.J."/>
            <person name="Howell K.L."/>
            <person name="Upton M."/>
        </authorList>
    </citation>
    <scope>NUCLEOTIDE SEQUENCE [LARGE SCALE GENOMIC DNA]</scope>
    <source>
        <strain evidence="3 5">PC206-O</strain>
    </source>
</reference>
<keyword evidence="2" id="KW-0456">Lyase</keyword>
<dbReference type="Proteomes" id="UP000197050">
    <property type="component" value="Chromosome"/>
</dbReference>
<evidence type="ECO:0000313" key="3">
    <source>
        <dbReference type="EMBL" id="MDX2335776.1"/>
    </source>
</evidence>
<proteinExistence type="predicted"/>
<organism evidence="2 4">
    <name type="scientific">Brevundimonas vesicularis</name>
    <name type="common">Pseudomonas vesicularis</name>
    <dbReference type="NCBI Taxonomy" id="41276"/>
    <lineage>
        <taxon>Bacteria</taxon>
        <taxon>Pseudomonadati</taxon>
        <taxon>Pseudomonadota</taxon>
        <taxon>Alphaproteobacteria</taxon>
        <taxon>Caulobacterales</taxon>
        <taxon>Caulobacteraceae</taxon>
        <taxon>Brevundimonas</taxon>
    </lineage>
</organism>
<dbReference type="SUPFAM" id="SSF54593">
    <property type="entry name" value="Glyoxalase/Bleomycin resistance protein/Dihydroxybiphenyl dioxygenase"/>
    <property type="match status" value="1"/>
</dbReference>
<dbReference type="PANTHER" id="PTHR36503:SF2">
    <property type="entry name" value="BLR2408 PROTEIN"/>
    <property type="match status" value="1"/>
</dbReference>
<gene>
    <name evidence="2" type="ORF">CEP68_04565</name>
    <name evidence="3" type="ORF">NJD11_12620</name>
</gene>
<feature type="domain" description="Glyoxalase/fosfomycin resistance/dioxygenase" evidence="1">
    <location>
        <begin position="7"/>
        <end position="124"/>
    </location>
</feature>
<dbReference type="AlphaFoldDB" id="A0A1Z3U6D4"/>